<protein>
    <submittedName>
        <fullName evidence="1">Uncharacterized protein</fullName>
    </submittedName>
</protein>
<sequence>MRQQTDGPLKCVSNASLVILTDADELLMEDTLMSYSVWHHRTQAGEQSLQQDQPGVALVHYLAAMEQAHYWLGQQTEQTPLTQRTEALDIWLRSCLNLVRFWYIQSTPSEQLRYLRQALGYRSLGAFVDRPSETAILPSLQTLQQSLTHFIKEHAEMIQGDELHQELHRLNQILQQEAEGDKRRAKAISPE</sequence>
<reference evidence="1 2" key="1">
    <citation type="journal article" date="2013" name="Int. J. Syst. Evol. Microbiol.">
        <title>Celerinatantimonas yamalensis sp. nov., a cold-adapted diazotrophic bacterium from a cold permafrost brine.</title>
        <authorList>
            <person name="Shcherbakova V."/>
            <person name="Chuvilskaya N."/>
            <person name="Rivkina E."/>
            <person name="Demidov N."/>
            <person name="Uchaeva V."/>
            <person name="Suetin S."/>
            <person name="Suzina N."/>
            <person name="Gilichinsky D."/>
        </authorList>
    </citation>
    <scope>NUCLEOTIDE SEQUENCE [LARGE SCALE GENOMIC DNA]</scope>
    <source>
        <strain evidence="1 2">C7</strain>
    </source>
</reference>
<evidence type="ECO:0000313" key="2">
    <source>
        <dbReference type="Proteomes" id="UP001629953"/>
    </source>
</evidence>
<gene>
    <name evidence="1" type="ORF">ABUE30_12590</name>
</gene>
<name>A0ABW9G869_9GAMM</name>
<evidence type="ECO:0000313" key="1">
    <source>
        <dbReference type="EMBL" id="MFM2485882.1"/>
    </source>
</evidence>
<comment type="caution">
    <text evidence="1">The sequence shown here is derived from an EMBL/GenBank/DDBJ whole genome shotgun (WGS) entry which is preliminary data.</text>
</comment>
<dbReference type="EMBL" id="JBEQCT010000006">
    <property type="protein sequence ID" value="MFM2485882.1"/>
    <property type="molecule type" value="Genomic_DNA"/>
</dbReference>
<accession>A0ABW9G869</accession>
<proteinExistence type="predicted"/>
<dbReference type="RefSeq" id="WP_408624145.1">
    <property type="nucleotide sequence ID" value="NZ_JBEQCT010000006.1"/>
</dbReference>
<keyword evidence="2" id="KW-1185">Reference proteome</keyword>
<organism evidence="1 2">
    <name type="scientific">Celerinatantimonas yamalensis</name>
    <dbReference type="NCBI Taxonomy" id="559956"/>
    <lineage>
        <taxon>Bacteria</taxon>
        <taxon>Pseudomonadati</taxon>
        <taxon>Pseudomonadota</taxon>
        <taxon>Gammaproteobacteria</taxon>
        <taxon>Celerinatantimonadaceae</taxon>
        <taxon>Celerinatantimonas</taxon>
    </lineage>
</organism>
<dbReference type="Proteomes" id="UP001629953">
    <property type="component" value="Unassembled WGS sequence"/>
</dbReference>